<dbReference type="PANTHER" id="PTHR33164">
    <property type="entry name" value="TRANSCRIPTIONAL REGULATOR, MARR FAMILY"/>
    <property type="match status" value="1"/>
</dbReference>
<name>A0A1G7EFP5_9PROT</name>
<dbReference type="PANTHER" id="PTHR33164:SF57">
    <property type="entry name" value="MARR-FAMILY TRANSCRIPTIONAL REGULATOR"/>
    <property type="match status" value="1"/>
</dbReference>
<gene>
    <name evidence="2" type="ORF">SAMN04488071_3426</name>
</gene>
<dbReference type="InterPro" id="IPR036390">
    <property type="entry name" value="WH_DNA-bd_sf"/>
</dbReference>
<dbReference type="Pfam" id="PF01047">
    <property type="entry name" value="MarR"/>
    <property type="match status" value="1"/>
</dbReference>
<dbReference type="OrthoDB" id="7063965at2"/>
<dbReference type="EMBL" id="FNAK01000008">
    <property type="protein sequence ID" value="SDE62427.1"/>
    <property type="molecule type" value="Genomic_DNA"/>
</dbReference>
<feature type="domain" description="HTH marR-type" evidence="1">
    <location>
        <begin position="1"/>
        <end position="149"/>
    </location>
</feature>
<dbReference type="PRINTS" id="PR00598">
    <property type="entry name" value="HTHMARR"/>
</dbReference>
<dbReference type="GO" id="GO:0006950">
    <property type="term" value="P:response to stress"/>
    <property type="evidence" value="ECO:0007669"/>
    <property type="project" value="TreeGrafter"/>
</dbReference>
<dbReference type="AlphaFoldDB" id="A0A1G7EFP5"/>
<protein>
    <submittedName>
        <fullName evidence="2">DNA-binding transcriptional regulator, MarR family</fullName>
    </submittedName>
</protein>
<sequence length="155" mass="17156">MANHPSISTVEQDALRTWLKLLGTSNLVRKTLQSRLSAGYGVSLSRFDVLANLYRAPETGVRLSDLSKQLMVSNGNVTQVMTPLIKEGYVERTPCAQDARAATARLTKEGRTLFEKMATDHASWVGEIFANLSPDDHKQVANLLDKLVQTKLNQD</sequence>
<organism evidence="2 3">
    <name type="scientific">Kordiimonas lacus</name>
    <dbReference type="NCBI Taxonomy" id="637679"/>
    <lineage>
        <taxon>Bacteria</taxon>
        <taxon>Pseudomonadati</taxon>
        <taxon>Pseudomonadota</taxon>
        <taxon>Alphaproteobacteria</taxon>
        <taxon>Kordiimonadales</taxon>
        <taxon>Kordiimonadaceae</taxon>
        <taxon>Kordiimonas</taxon>
    </lineage>
</organism>
<dbReference type="GO" id="GO:0003700">
    <property type="term" value="F:DNA-binding transcription factor activity"/>
    <property type="evidence" value="ECO:0007669"/>
    <property type="project" value="InterPro"/>
</dbReference>
<dbReference type="SUPFAM" id="SSF46785">
    <property type="entry name" value="Winged helix' DNA-binding domain"/>
    <property type="match status" value="1"/>
</dbReference>
<reference evidence="2 3" key="1">
    <citation type="submission" date="2016-10" db="EMBL/GenBank/DDBJ databases">
        <authorList>
            <person name="de Groot N.N."/>
        </authorList>
    </citation>
    <scope>NUCLEOTIDE SEQUENCE [LARGE SCALE GENOMIC DNA]</scope>
    <source>
        <strain evidence="2 3">CGMCC 1.9109</strain>
    </source>
</reference>
<evidence type="ECO:0000313" key="3">
    <source>
        <dbReference type="Proteomes" id="UP000183685"/>
    </source>
</evidence>
<dbReference type="InterPro" id="IPR039422">
    <property type="entry name" value="MarR/SlyA-like"/>
</dbReference>
<evidence type="ECO:0000259" key="1">
    <source>
        <dbReference type="PROSITE" id="PS50995"/>
    </source>
</evidence>
<dbReference type="InterPro" id="IPR036388">
    <property type="entry name" value="WH-like_DNA-bd_sf"/>
</dbReference>
<dbReference type="STRING" id="637679.GCA_001550055_00205"/>
<keyword evidence="2" id="KW-0238">DNA-binding</keyword>
<dbReference type="SMART" id="SM00347">
    <property type="entry name" value="HTH_MARR"/>
    <property type="match status" value="1"/>
</dbReference>
<dbReference type="PROSITE" id="PS50995">
    <property type="entry name" value="HTH_MARR_2"/>
    <property type="match status" value="1"/>
</dbReference>
<dbReference type="InterPro" id="IPR000835">
    <property type="entry name" value="HTH_MarR-typ"/>
</dbReference>
<proteinExistence type="predicted"/>
<dbReference type="GO" id="GO:0003677">
    <property type="term" value="F:DNA binding"/>
    <property type="evidence" value="ECO:0007669"/>
    <property type="project" value="UniProtKB-KW"/>
</dbReference>
<keyword evidence="3" id="KW-1185">Reference proteome</keyword>
<accession>A0A1G7EFP5</accession>
<dbReference type="Gene3D" id="1.10.10.10">
    <property type="entry name" value="Winged helix-like DNA-binding domain superfamily/Winged helix DNA-binding domain"/>
    <property type="match status" value="1"/>
</dbReference>
<dbReference type="RefSeq" id="WP_068301458.1">
    <property type="nucleotide sequence ID" value="NZ_FNAK01000008.1"/>
</dbReference>
<evidence type="ECO:0000313" key="2">
    <source>
        <dbReference type="EMBL" id="SDE62427.1"/>
    </source>
</evidence>
<dbReference type="Proteomes" id="UP000183685">
    <property type="component" value="Unassembled WGS sequence"/>
</dbReference>